<dbReference type="AlphaFoldDB" id="A0A1Y5TAN5"/>
<keyword evidence="3" id="KW-1185">Reference proteome</keyword>
<organism evidence="2 3">
    <name type="scientific">Roseovarius litorisediminis</name>
    <dbReference type="NCBI Taxonomy" id="1312363"/>
    <lineage>
        <taxon>Bacteria</taxon>
        <taxon>Pseudomonadati</taxon>
        <taxon>Pseudomonadota</taxon>
        <taxon>Alphaproteobacteria</taxon>
        <taxon>Rhodobacterales</taxon>
        <taxon>Roseobacteraceae</taxon>
        <taxon>Roseovarius</taxon>
    </lineage>
</organism>
<dbReference type="OrthoDB" id="9813640at2"/>
<feature type="transmembrane region" description="Helical" evidence="1">
    <location>
        <begin position="69"/>
        <end position="90"/>
    </location>
</feature>
<keyword evidence="1" id="KW-0812">Transmembrane</keyword>
<protein>
    <submittedName>
        <fullName evidence="2">Putative cobalt transporter subunit (CbtA)</fullName>
    </submittedName>
</protein>
<evidence type="ECO:0000313" key="2">
    <source>
        <dbReference type="EMBL" id="SLN59745.1"/>
    </source>
</evidence>
<evidence type="ECO:0000313" key="3">
    <source>
        <dbReference type="Proteomes" id="UP000193827"/>
    </source>
</evidence>
<sequence>MFSRIVTSALLAGFCAGLLAALLQLMFLQPVLLHAELFETGKLVHFGGQLADAHPDLPGFDLMRDGLSALFWTLLQVGYALILVACMAFAAERGVVIDARRGLLWGLAGFIAVQFAPAFSLPPEVPGAAYVDLTARQVWWWGTAIATAVAMALIAFGTGAGMWGAAVVLLLAPHLIGAPQPEAFAGSVPPELASMFAARALGVGLASWALTGLLGGYFWQRENAGS</sequence>
<dbReference type="EMBL" id="FWFL01000009">
    <property type="protein sequence ID" value="SLN59745.1"/>
    <property type="molecule type" value="Genomic_DNA"/>
</dbReference>
<feature type="transmembrane region" description="Helical" evidence="1">
    <location>
        <begin position="102"/>
        <end position="119"/>
    </location>
</feature>
<keyword evidence="1" id="KW-1133">Transmembrane helix</keyword>
<feature type="transmembrane region" description="Helical" evidence="1">
    <location>
        <begin position="139"/>
        <end position="172"/>
    </location>
</feature>
<accession>A0A1Y5TAN5</accession>
<reference evidence="2 3" key="1">
    <citation type="submission" date="2017-03" db="EMBL/GenBank/DDBJ databases">
        <authorList>
            <person name="Afonso C.L."/>
            <person name="Miller P.J."/>
            <person name="Scott M.A."/>
            <person name="Spackman E."/>
            <person name="Goraichik I."/>
            <person name="Dimitrov K.M."/>
            <person name="Suarez D.L."/>
            <person name="Swayne D.E."/>
        </authorList>
    </citation>
    <scope>NUCLEOTIDE SEQUENCE [LARGE SCALE GENOMIC DNA]</scope>
    <source>
        <strain evidence="2 3">CECT 8287</strain>
    </source>
</reference>
<gene>
    <name evidence="2" type="ORF">PEL8287_03236</name>
</gene>
<name>A0A1Y5TAN5_9RHOB</name>
<dbReference type="InterPro" id="IPR012666">
    <property type="entry name" value="CbtA_put"/>
</dbReference>
<proteinExistence type="predicted"/>
<dbReference type="RefSeq" id="WP_085893451.1">
    <property type="nucleotide sequence ID" value="NZ_FWFL01000009.1"/>
</dbReference>
<dbReference type="NCBIfam" id="TIGR02458">
    <property type="entry name" value="CbtA"/>
    <property type="match status" value="1"/>
</dbReference>
<keyword evidence="1" id="KW-0472">Membrane</keyword>
<dbReference type="Proteomes" id="UP000193827">
    <property type="component" value="Unassembled WGS sequence"/>
</dbReference>
<evidence type="ECO:0000256" key="1">
    <source>
        <dbReference type="SAM" id="Phobius"/>
    </source>
</evidence>
<dbReference type="Pfam" id="PF09490">
    <property type="entry name" value="CbtA"/>
    <property type="match status" value="1"/>
</dbReference>
<feature type="transmembrane region" description="Helical" evidence="1">
    <location>
        <begin position="192"/>
        <end position="219"/>
    </location>
</feature>